<dbReference type="Proteomes" id="UP000828941">
    <property type="component" value="Chromosome 5"/>
</dbReference>
<comment type="caution">
    <text evidence="1">The sequence shown here is derived from an EMBL/GenBank/DDBJ whole genome shotgun (WGS) entry which is preliminary data.</text>
</comment>
<keyword evidence="2" id="KW-1185">Reference proteome</keyword>
<name>A0ACB9PBR6_BAUVA</name>
<gene>
    <name evidence="1" type="ORF">L6164_012984</name>
</gene>
<reference evidence="1 2" key="1">
    <citation type="journal article" date="2022" name="DNA Res.">
        <title>Chromosomal-level genome assembly of the orchid tree Bauhinia variegata (Leguminosae; Cercidoideae) supports the allotetraploid origin hypothesis of Bauhinia.</title>
        <authorList>
            <person name="Zhong Y."/>
            <person name="Chen Y."/>
            <person name="Zheng D."/>
            <person name="Pang J."/>
            <person name="Liu Y."/>
            <person name="Luo S."/>
            <person name="Meng S."/>
            <person name="Qian L."/>
            <person name="Wei D."/>
            <person name="Dai S."/>
            <person name="Zhou R."/>
        </authorList>
    </citation>
    <scope>NUCLEOTIDE SEQUENCE [LARGE SCALE GENOMIC DNA]</scope>
    <source>
        <strain evidence="1">BV-YZ2020</strain>
    </source>
</reference>
<evidence type="ECO:0000313" key="1">
    <source>
        <dbReference type="EMBL" id="KAI4345898.1"/>
    </source>
</evidence>
<accession>A0ACB9PBR6</accession>
<protein>
    <submittedName>
        <fullName evidence="1">Uncharacterized protein</fullName>
    </submittedName>
</protein>
<sequence>MSNILAPFQLLELNVISAQDLARVSRSMRTYAVAWVHPDRKLSTRVDTHGINNPTWNDKFVFRVDDEFLYSYTSAIMIDIYALHWFRDIHVGTVRVPVSNLIPPPSKPFTNTHAPLGMRFLALQVKKASGRPQGILNIGVTLLDSSMRSMPLYTHNPSAVGYHHLMGEKDGYDNHNNILSPNRASKPELRRTKSDTSSMIGSRVTAQQYHVKGKNGKASSVVAPSEASSKNRSRGWSKARSLVSGSDVSENKNGKSGSVLGESLISWKGKKGKTSSMLSGSDIVKDSWNKDKIVKPSPVVNRSEGKGHGNPDKINHPIMAESSISSSEMATTTTGDTEEKLGQFPINNNAFEVKPSPMMQNRNSPGQLFRNSPAQQFRNSPKLNLAQGLAGSHRGTPRTTPFHPNTPLPMHPKHLERFNPSFDYETPRRSKLGAPPVLTESELGPSPSEVATAMAKVPKIDEGENSTVGGWSLDESVEGLQSKLERWRTEVPPVYDMSDPSTLQTSSKTAHKRRHTNGSDGLFSCFGNICGVECTIVCGGGNEKKKGGRRRSRSAENLSYI</sequence>
<organism evidence="1 2">
    <name type="scientific">Bauhinia variegata</name>
    <name type="common">Purple orchid tree</name>
    <name type="synonym">Phanera variegata</name>
    <dbReference type="NCBI Taxonomy" id="167791"/>
    <lineage>
        <taxon>Eukaryota</taxon>
        <taxon>Viridiplantae</taxon>
        <taxon>Streptophyta</taxon>
        <taxon>Embryophyta</taxon>
        <taxon>Tracheophyta</taxon>
        <taxon>Spermatophyta</taxon>
        <taxon>Magnoliopsida</taxon>
        <taxon>eudicotyledons</taxon>
        <taxon>Gunneridae</taxon>
        <taxon>Pentapetalae</taxon>
        <taxon>rosids</taxon>
        <taxon>fabids</taxon>
        <taxon>Fabales</taxon>
        <taxon>Fabaceae</taxon>
        <taxon>Cercidoideae</taxon>
        <taxon>Cercideae</taxon>
        <taxon>Bauhiniinae</taxon>
        <taxon>Bauhinia</taxon>
    </lineage>
</organism>
<evidence type="ECO:0000313" key="2">
    <source>
        <dbReference type="Proteomes" id="UP000828941"/>
    </source>
</evidence>
<proteinExistence type="predicted"/>
<dbReference type="EMBL" id="CM039430">
    <property type="protein sequence ID" value="KAI4345898.1"/>
    <property type="molecule type" value="Genomic_DNA"/>
</dbReference>